<dbReference type="SUPFAM" id="SSF51316">
    <property type="entry name" value="Mss4-like"/>
    <property type="match status" value="1"/>
</dbReference>
<dbReference type="AlphaFoldDB" id="A0A1N6UR76"/>
<dbReference type="EMBL" id="FTNM01000001">
    <property type="protein sequence ID" value="SIQ68128.1"/>
    <property type="molecule type" value="Genomic_DNA"/>
</dbReference>
<evidence type="ECO:0000313" key="6">
    <source>
        <dbReference type="Proteomes" id="UP000185924"/>
    </source>
</evidence>
<dbReference type="PROSITE" id="PS51790">
    <property type="entry name" value="MSRB"/>
    <property type="match status" value="1"/>
</dbReference>
<dbReference type="InterPro" id="IPR011057">
    <property type="entry name" value="Mss4-like_sf"/>
</dbReference>
<evidence type="ECO:0000256" key="1">
    <source>
        <dbReference type="ARBA" id="ARBA00012499"/>
    </source>
</evidence>
<sequence length="103" mass="11776">MFRHRQQVSAADRAHETGSYVCTCCGHTLFEVSKKFEVGSGFPSFWAQIGDHVIHKKLRTYDRVRTQLLCSKCGQHLGHLFEDACTPTQLRYCINQAAIRFAE</sequence>
<dbReference type="Gene3D" id="2.170.150.20">
    <property type="entry name" value="Peptide methionine sulfoxide reductase"/>
    <property type="match status" value="1"/>
</dbReference>
<dbReference type="GO" id="GO:0005737">
    <property type="term" value="C:cytoplasm"/>
    <property type="evidence" value="ECO:0007669"/>
    <property type="project" value="TreeGrafter"/>
</dbReference>
<dbReference type="STRING" id="1077936.SAMN05421545_1029"/>
<comment type="catalytic activity">
    <reaction evidence="3">
        <text>L-methionyl-[protein] + [thioredoxin]-disulfide + H2O = L-methionyl-(R)-S-oxide-[protein] + [thioredoxin]-dithiol</text>
        <dbReference type="Rhea" id="RHEA:24164"/>
        <dbReference type="Rhea" id="RHEA-COMP:10698"/>
        <dbReference type="Rhea" id="RHEA-COMP:10700"/>
        <dbReference type="Rhea" id="RHEA-COMP:12313"/>
        <dbReference type="Rhea" id="RHEA-COMP:12314"/>
        <dbReference type="ChEBI" id="CHEBI:15377"/>
        <dbReference type="ChEBI" id="CHEBI:16044"/>
        <dbReference type="ChEBI" id="CHEBI:29950"/>
        <dbReference type="ChEBI" id="CHEBI:45764"/>
        <dbReference type="ChEBI" id="CHEBI:50058"/>
        <dbReference type="EC" id="1.8.4.12"/>
    </reaction>
</comment>
<gene>
    <name evidence="5" type="ORF">SAMN05421545_1029</name>
</gene>
<name>A0A1N6UR76_9BACT</name>
<dbReference type="InterPro" id="IPR002579">
    <property type="entry name" value="Met_Sox_Rdtase_MsrB_dom"/>
</dbReference>
<evidence type="ECO:0000313" key="5">
    <source>
        <dbReference type="EMBL" id="SIQ68128.1"/>
    </source>
</evidence>
<accession>A0A1N6UR76</accession>
<reference evidence="6" key="1">
    <citation type="submission" date="2017-01" db="EMBL/GenBank/DDBJ databases">
        <authorList>
            <person name="Varghese N."/>
            <person name="Submissions S."/>
        </authorList>
    </citation>
    <scope>NUCLEOTIDE SEQUENCE [LARGE SCALE GENOMIC DNA]</scope>
    <source>
        <strain evidence="6">DM9</strain>
    </source>
</reference>
<dbReference type="Pfam" id="PF01641">
    <property type="entry name" value="SelR"/>
    <property type="match status" value="1"/>
</dbReference>
<dbReference type="OrthoDB" id="4174719at2"/>
<evidence type="ECO:0000256" key="3">
    <source>
        <dbReference type="ARBA" id="ARBA00048488"/>
    </source>
</evidence>
<dbReference type="PANTHER" id="PTHR10173">
    <property type="entry name" value="METHIONINE SULFOXIDE REDUCTASE"/>
    <property type="match status" value="1"/>
</dbReference>
<dbReference type="GO" id="GO:0033743">
    <property type="term" value="F:peptide-methionine (R)-S-oxide reductase activity"/>
    <property type="evidence" value="ECO:0007669"/>
    <property type="project" value="UniProtKB-EC"/>
</dbReference>
<dbReference type="Proteomes" id="UP000185924">
    <property type="component" value="Unassembled WGS sequence"/>
</dbReference>
<keyword evidence="6" id="KW-1185">Reference proteome</keyword>
<proteinExistence type="predicted"/>
<dbReference type="GO" id="GO:0030091">
    <property type="term" value="P:protein repair"/>
    <property type="evidence" value="ECO:0007669"/>
    <property type="project" value="InterPro"/>
</dbReference>
<evidence type="ECO:0000259" key="4">
    <source>
        <dbReference type="PROSITE" id="PS51790"/>
    </source>
</evidence>
<organism evidence="5 6">
    <name type="scientific">Pontibacter lucknowensis</name>
    <dbReference type="NCBI Taxonomy" id="1077936"/>
    <lineage>
        <taxon>Bacteria</taxon>
        <taxon>Pseudomonadati</taxon>
        <taxon>Bacteroidota</taxon>
        <taxon>Cytophagia</taxon>
        <taxon>Cytophagales</taxon>
        <taxon>Hymenobacteraceae</taxon>
        <taxon>Pontibacter</taxon>
    </lineage>
</organism>
<evidence type="ECO:0000256" key="2">
    <source>
        <dbReference type="ARBA" id="ARBA00023002"/>
    </source>
</evidence>
<dbReference type="GO" id="GO:0006979">
    <property type="term" value="P:response to oxidative stress"/>
    <property type="evidence" value="ECO:0007669"/>
    <property type="project" value="InterPro"/>
</dbReference>
<dbReference type="EC" id="1.8.4.12" evidence="1"/>
<dbReference type="PANTHER" id="PTHR10173:SF52">
    <property type="entry name" value="METHIONINE-R-SULFOXIDE REDUCTASE B1"/>
    <property type="match status" value="1"/>
</dbReference>
<feature type="domain" description="MsrB" evidence="4">
    <location>
        <begin position="1"/>
        <end position="103"/>
    </location>
</feature>
<dbReference type="InterPro" id="IPR028427">
    <property type="entry name" value="Met_Sox_Rdtase_MsrB"/>
</dbReference>
<protein>
    <recommendedName>
        <fullName evidence="1">peptide-methionine (R)-S-oxide reductase</fullName>
        <ecNumber evidence="1">1.8.4.12</ecNumber>
    </recommendedName>
</protein>
<dbReference type="RefSeq" id="WP_076421328.1">
    <property type="nucleotide sequence ID" value="NZ_FTNM01000001.1"/>
</dbReference>
<keyword evidence="2" id="KW-0560">Oxidoreductase</keyword>